<evidence type="ECO:0000313" key="9">
    <source>
        <dbReference type="Proteomes" id="UP000092461"/>
    </source>
</evidence>
<feature type="region of interest" description="Disordered" evidence="6">
    <location>
        <begin position="101"/>
        <end position="121"/>
    </location>
</feature>
<proteinExistence type="predicted"/>
<feature type="region of interest" description="Disordered" evidence="6">
    <location>
        <begin position="617"/>
        <end position="644"/>
    </location>
</feature>
<evidence type="ECO:0000256" key="1">
    <source>
        <dbReference type="ARBA" id="ARBA00022723"/>
    </source>
</evidence>
<dbReference type="GO" id="GO:0000981">
    <property type="term" value="F:DNA-binding transcription factor activity, RNA polymerase II-specific"/>
    <property type="evidence" value="ECO:0007669"/>
    <property type="project" value="TreeGrafter"/>
</dbReference>
<dbReference type="SUPFAM" id="SSF57667">
    <property type="entry name" value="beta-beta-alpha zinc fingers"/>
    <property type="match status" value="1"/>
</dbReference>
<keyword evidence="2" id="KW-0677">Repeat</keyword>
<dbReference type="VEuPathDB" id="VectorBase:LLOJ000721"/>
<evidence type="ECO:0000256" key="4">
    <source>
        <dbReference type="ARBA" id="ARBA00022833"/>
    </source>
</evidence>
<dbReference type="SMART" id="SM00355">
    <property type="entry name" value="ZnF_C2H2"/>
    <property type="match status" value="4"/>
</dbReference>
<dbReference type="Gene3D" id="3.30.160.60">
    <property type="entry name" value="Classic Zinc Finger"/>
    <property type="match status" value="1"/>
</dbReference>
<accession>A0A1B0C9U9</accession>
<dbReference type="InterPro" id="IPR036236">
    <property type="entry name" value="Znf_C2H2_sf"/>
</dbReference>
<keyword evidence="1" id="KW-0479">Metal-binding</keyword>
<sequence length="888" mass="98667">MIESEELEVLCDLQIDDIFRDEDIVPIDGGSQEGDQSGILSAEDQGDVQALVEAVDLVPNIDEERIEEEKNEEPQAEQMPVLVEIPQETSDEQHAILPELSPLGNASSASSDSWSTTSSELKPKRAKRRCIPCNLTFKHHYDFFEHHRKHVAMPILRLKQLTQREIEFQEYLKKGRQQFLCARKKTSPHFVLKKPTVSATDGDGLKLKFKFHNVQMNNEEDQRINGIRDEFRRTMFEKKGEKILKASEIKQSPPGSPGLTNRAPRELIPIPELPNDLIPPDRIHFECPTLDGLDQFNSDTSSEDASDILKNLLEFNQQPPMMEPEWNGQVPNEFISIEKLGHVCRVCHMNFTDPVLLFQHQRQTGHELPPQGPSMPPHGPGQPYPMSQQHPQMPRMPGNPMYRPHDAMSYGPRIRDIHPPPPHHQGPGGQMALRLQQMRNGQFRPVMPVQFSNIRTRHPPPLYRVGSPQGMQPNAPAMSQLANRQQQMHMQPQTQQQPHMMGSNQAPGYRFAVSNGMMMNGGSIVMDHGYPQSQHMMGEAGQMQSPLMGPMYRGGRPVLPPRRHSIAPIGIRPSLGQFQPPAKKPRTDGMQPLGDGPMITMPPRAEGVPVIESVQSGPAVALPQPSECSTSKSSPTPSGQKSPKAVANILATRGITVTQSDLSKSKESVVNERVIEGGSKDKIPDDTDSVVQKLALNSSVSIISKKKTPVLTIDVTEEEMNASAPAASSPKTDVAKIPTLKPRHTTFLSCPEVHCQKKFLTEEALQRHTQKGHHSNIRFKCTKCSVMFPSSESLIIHQRRVHKTTRMPGEELGIPIVDLNNSQSRMKLLSMGIRNVIPLGNINKVSNGFFGLPLVCLKGAPNMALSNLQTIGADSVLSLGPIKSILPK</sequence>
<dbReference type="VEuPathDB" id="VectorBase:LLONM1_009033"/>
<dbReference type="GO" id="GO:0008270">
    <property type="term" value="F:zinc ion binding"/>
    <property type="evidence" value="ECO:0007669"/>
    <property type="project" value="UniProtKB-KW"/>
</dbReference>
<evidence type="ECO:0000259" key="7">
    <source>
        <dbReference type="PROSITE" id="PS50157"/>
    </source>
</evidence>
<dbReference type="RefSeq" id="XP_055685002.1">
    <property type="nucleotide sequence ID" value="XM_055829027.1"/>
</dbReference>
<organism evidence="8 9">
    <name type="scientific">Lutzomyia longipalpis</name>
    <name type="common">Sand fly</name>
    <dbReference type="NCBI Taxonomy" id="7200"/>
    <lineage>
        <taxon>Eukaryota</taxon>
        <taxon>Metazoa</taxon>
        <taxon>Ecdysozoa</taxon>
        <taxon>Arthropoda</taxon>
        <taxon>Hexapoda</taxon>
        <taxon>Insecta</taxon>
        <taxon>Pterygota</taxon>
        <taxon>Neoptera</taxon>
        <taxon>Endopterygota</taxon>
        <taxon>Diptera</taxon>
        <taxon>Nematocera</taxon>
        <taxon>Psychodoidea</taxon>
        <taxon>Psychodidae</taxon>
        <taxon>Lutzomyia</taxon>
        <taxon>Lutzomyia</taxon>
    </lineage>
</organism>
<dbReference type="Pfam" id="PF00096">
    <property type="entry name" value="zf-C2H2"/>
    <property type="match status" value="1"/>
</dbReference>
<feature type="domain" description="C2H2-type" evidence="7">
    <location>
        <begin position="779"/>
        <end position="807"/>
    </location>
</feature>
<feature type="domain" description="C2H2-type" evidence="7">
    <location>
        <begin position="748"/>
        <end position="779"/>
    </location>
</feature>
<feature type="compositionally biased region" description="Polar residues" evidence="6">
    <location>
        <begin position="626"/>
        <end position="641"/>
    </location>
</feature>
<dbReference type="GO" id="GO:0005634">
    <property type="term" value="C:nucleus"/>
    <property type="evidence" value="ECO:0007669"/>
    <property type="project" value="TreeGrafter"/>
</dbReference>
<dbReference type="EMBL" id="AJWK01002865">
    <property type="status" value="NOT_ANNOTATED_CDS"/>
    <property type="molecule type" value="Genomic_DNA"/>
</dbReference>
<name>A0A1B0C9U9_LUTLO</name>
<feature type="region of interest" description="Disordered" evidence="6">
    <location>
        <begin position="364"/>
        <end position="392"/>
    </location>
</feature>
<feature type="compositionally biased region" description="Pro residues" evidence="6">
    <location>
        <begin position="370"/>
        <end position="383"/>
    </location>
</feature>
<dbReference type="EMBL" id="AJWK01002864">
    <property type="status" value="NOT_ANNOTATED_CDS"/>
    <property type="molecule type" value="Genomic_DNA"/>
</dbReference>
<dbReference type="GO" id="GO:0000977">
    <property type="term" value="F:RNA polymerase II transcription regulatory region sequence-specific DNA binding"/>
    <property type="evidence" value="ECO:0007669"/>
    <property type="project" value="TreeGrafter"/>
</dbReference>
<keyword evidence="9" id="KW-1185">Reference proteome</keyword>
<protein>
    <recommendedName>
        <fullName evidence="7">C2H2-type domain-containing protein</fullName>
    </recommendedName>
</protein>
<evidence type="ECO:0000256" key="3">
    <source>
        <dbReference type="ARBA" id="ARBA00022771"/>
    </source>
</evidence>
<evidence type="ECO:0000256" key="5">
    <source>
        <dbReference type="PROSITE-ProRule" id="PRU00042"/>
    </source>
</evidence>
<evidence type="ECO:0000313" key="8">
    <source>
        <dbReference type="EnsemblMetazoa" id="LLOJ000721-PA"/>
    </source>
</evidence>
<dbReference type="GeneID" id="129791089"/>
<keyword evidence="4" id="KW-0862">Zinc</keyword>
<evidence type="ECO:0000256" key="6">
    <source>
        <dbReference type="SAM" id="MobiDB-lite"/>
    </source>
</evidence>
<dbReference type="PANTHER" id="PTHR24409:SF433">
    <property type="entry name" value="LD24322P"/>
    <property type="match status" value="1"/>
</dbReference>
<dbReference type="PANTHER" id="PTHR24409">
    <property type="entry name" value="ZINC FINGER PROTEIN 142"/>
    <property type="match status" value="1"/>
</dbReference>
<dbReference type="EnsemblMetazoa" id="LLOJ000721-RA">
    <property type="protein sequence ID" value="LLOJ000721-PA"/>
    <property type="gene ID" value="LLOJ000721"/>
</dbReference>
<dbReference type="AlphaFoldDB" id="A0A1B0C9U9"/>
<dbReference type="InterPro" id="IPR013087">
    <property type="entry name" value="Znf_C2H2_type"/>
</dbReference>
<dbReference type="PROSITE" id="PS00028">
    <property type="entry name" value="ZINC_FINGER_C2H2_1"/>
    <property type="match status" value="4"/>
</dbReference>
<evidence type="ECO:0000256" key="2">
    <source>
        <dbReference type="ARBA" id="ARBA00022737"/>
    </source>
</evidence>
<keyword evidence="3 5" id="KW-0863">Zinc-finger</keyword>
<reference evidence="8" key="1">
    <citation type="submission" date="2020-05" db="UniProtKB">
        <authorList>
            <consortium name="EnsemblMetazoa"/>
        </authorList>
    </citation>
    <scope>IDENTIFICATION</scope>
    <source>
        <strain evidence="8">Jacobina</strain>
    </source>
</reference>
<feature type="compositionally biased region" description="Low complexity" evidence="6">
    <location>
        <begin position="106"/>
        <end position="119"/>
    </location>
</feature>
<dbReference type="PROSITE" id="PS50157">
    <property type="entry name" value="ZINC_FINGER_C2H2_2"/>
    <property type="match status" value="2"/>
</dbReference>
<dbReference type="Proteomes" id="UP000092461">
    <property type="component" value="Unassembled WGS sequence"/>
</dbReference>
<feature type="region of interest" description="Disordered" evidence="6">
    <location>
        <begin position="571"/>
        <end position="593"/>
    </location>
</feature>